<gene>
    <name evidence="1" type="ORF">CO2235_200085</name>
</gene>
<dbReference type="EMBL" id="OGUS01000121">
    <property type="protein sequence ID" value="SPC14229.1"/>
    <property type="molecule type" value="Genomic_DNA"/>
</dbReference>
<reference evidence="1" key="1">
    <citation type="submission" date="2018-01" db="EMBL/GenBank/DDBJ databases">
        <authorList>
            <person name="Clerissi C."/>
        </authorList>
    </citation>
    <scope>NUCLEOTIDE SEQUENCE</scope>
    <source>
        <strain evidence="1">Cupriavidus oxalaticus LMG 2235</strain>
    </source>
</reference>
<sequence>MGGVDAGWMTTPPDRCPSALSPAQEQVLAEMVSESFGSGLSYADFLDRLHLLCEDIAGLDAGSLPGDMVHRIWSSYKSVGRYETCVVFDARSLFKEKLLRAGTIQF</sequence>
<protein>
    <submittedName>
        <fullName evidence="1">Uncharacterized protein</fullName>
    </submittedName>
</protein>
<comment type="caution">
    <text evidence="1">The sequence shown here is derived from an EMBL/GenBank/DDBJ whole genome shotgun (WGS) entry which is preliminary data.</text>
</comment>
<name>A0A375G8X4_9BURK</name>
<dbReference type="AlphaFoldDB" id="A0A375G8X4"/>
<accession>A0A375G8X4</accession>
<proteinExistence type="predicted"/>
<dbReference type="Proteomes" id="UP000256862">
    <property type="component" value="Chromosome CO2235"/>
</dbReference>
<evidence type="ECO:0000313" key="1">
    <source>
        <dbReference type="EMBL" id="SPC14229.1"/>
    </source>
</evidence>
<organism evidence="1">
    <name type="scientific">Cupriavidus oxalaticus</name>
    <dbReference type="NCBI Taxonomy" id="96344"/>
    <lineage>
        <taxon>Bacteria</taxon>
        <taxon>Pseudomonadati</taxon>
        <taxon>Pseudomonadota</taxon>
        <taxon>Betaproteobacteria</taxon>
        <taxon>Burkholderiales</taxon>
        <taxon>Burkholderiaceae</taxon>
        <taxon>Cupriavidus</taxon>
    </lineage>
</organism>